<evidence type="ECO:0000313" key="1">
    <source>
        <dbReference type="EMBL" id="OGD84654.1"/>
    </source>
</evidence>
<accession>A0A1F5FYL2</accession>
<reference evidence="1 2" key="1">
    <citation type="journal article" date="2016" name="Nat. Commun.">
        <title>Thousands of microbial genomes shed light on interconnected biogeochemical processes in an aquifer system.</title>
        <authorList>
            <person name="Anantharaman K."/>
            <person name="Brown C.T."/>
            <person name="Hug L.A."/>
            <person name="Sharon I."/>
            <person name="Castelle C.J."/>
            <person name="Probst A.J."/>
            <person name="Thomas B.C."/>
            <person name="Singh A."/>
            <person name="Wilkins M.J."/>
            <person name="Karaoz U."/>
            <person name="Brodie E.L."/>
            <person name="Williams K.H."/>
            <person name="Hubbard S.S."/>
            <person name="Banfield J.F."/>
        </authorList>
    </citation>
    <scope>NUCLEOTIDE SEQUENCE [LARGE SCALE GENOMIC DNA]</scope>
</reference>
<proteinExistence type="predicted"/>
<sequence length="358" mass="40129">MTERILGYDPLFDIEAYRRLQGLRLQVSVDEYNRLKNQLNTRTRHNLETALGERFKVELSQVIYQIQDGQLVSSEHDQPFLEIIKRGQKYRQENGSNDTLRELAEVEGFTKVQDLLVSGNWPLDAKIIVISPRSQKGSTYQHNFFDIYERKEDILTMTRYTTTAAYHQFRQAADKLDPFNDLADNPQDADFIKTPLTSYKSIEEILALFPPDAGVITRQDLERIIGICSQVILSYVNNPSQIAFSALLNFADRITLTGSDPQTDYSAKPYAITEIVNHFGHLPVRQVAAGCGIQSGFATVSSFSPFSVAEFTKGGCPECGGQTNHFHCPGCNDQIESGRGITTCPHCGLTKEQAGSEC</sequence>
<dbReference type="EMBL" id="MFBA01000053">
    <property type="protein sequence ID" value="OGD84654.1"/>
    <property type="molecule type" value="Genomic_DNA"/>
</dbReference>
<gene>
    <name evidence="1" type="ORF">A2696_01525</name>
</gene>
<comment type="caution">
    <text evidence="1">The sequence shown here is derived from an EMBL/GenBank/DDBJ whole genome shotgun (WGS) entry which is preliminary data.</text>
</comment>
<dbReference type="Proteomes" id="UP000177069">
    <property type="component" value="Unassembled WGS sequence"/>
</dbReference>
<protein>
    <submittedName>
        <fullName evidence="1">Uncharacterized protein</fullName>
    </submittedName>
</protein>
<organism evidence="1 2">
    <name type="scientific">Candidatus Curtissbacteria bacterium RIFCSPHIGHO2_01_FULL_41_13</name>
    <dbReference type="NCBI Taxonomy" id="1797745"/>
    <lineage>
        <taxon>Bacteria</taxon>
        <taxon>Candidatus Curtissiibacteriota</taxon>
    </lineage>
</organism>
<name>A0A1F5FYL2_9BACT</name>
<evidence type="ECO:0000313" key="2">
    <source>
        <dbReference type="Proteomes" id="UP000177069"/>
    </source>
</evidence>
<dbReference type="AlphaFoldDB" id="A0A1F5FYL2"/>